<dbReference type="Proteomes" id="UP001164746">
    <property type="component" value="Chromosome 6"/>
</dbReference>
<accession>A0ABY7EFH7</accession>
<evidence type="ECO:0008006" key="4">
    <source>
        <dbReference type="Google" id="ProtNLM"/>
    </source>
</evidence>
<evidence type="ECO:0000313" key="2">
    <source>
        <dbReference type="EMBL" id="WAR07904.1"/>
    </source>
</evidence>
<feature type="region of interest" description="Disordered" evidence="1">
    <location>
        <begin position="102"/>
        <end position="124"/>
    </location>
</feature>
<sequence length="219" mass="24229">MNIGREDENGQLFQVYQQTEETYDIPAFQRAPNVRYEQSQPATDVAGAVSSGYQSGGIQESRTDAVIGNLQTHAGVSEHHTAEISFLNNFGSSEFDVQSLLNDSLPQDDPVEGERTADTDSTTPMWYFEPRNTDVIDSIPSPEDTGPTSEIGHQPVRQPTDGPAVDLRKCCLCQQRNFRASQKPCGHCVCENCCVRYAFQSCKRCGQIVTEVWAMDPAD</sequence>
<evidence type="ECO:0000256" key="1">
    <source>
        <dbReference type="SAM" id="MobiDB-lite"/>
    </source>
</evidence>
<gene>
    <name evidence="2" type="ORF">MAR_017862</name>
</gene>
<protein>
    <recommendedName>
        <fullName evidence="4">RING-type domain-containing protein</fullName>
    </recommendedName>
</protein>
<name>A0ABY7EFH7_MYAAR</name>
<keyword evidence="3" id="KW-1185">Reference proteome</keyword>
<proteinExistence type="predicted"/>
<dbReference type="EMBL" id="CP111017">
    <property type="protein sequence ID" value="WAR07904.1"/>
    <property type="molecule type" value="Genomic_DNA"/>
</dbReference>
<feature type="region of interest" description="Disordered" evidence="1">
    <location>
        <begin position="136"/>
        <end position="160"/>
    </location>
</feature>
<organism evidence="2 3">
    <name type="scientific">Mya arenaria</name>
    <name type="common">Soft-shell clam</name>
    <dbReference type="NCBI Taxonomy" id="6604"/>
    <lineage>
        <taxon>Eukaryota</taxon>
        <taxon>Metazoa</taxon>
        <taxon>Spiralia</taxon>
        <taxon>Lophotrochozoa</taxon>
        <taxon>Mollusca</taxon>
        <taxon>Bivalvia</taxon>
        <taxon>Autobranchia</taxon>
        <taxon>Heteroconchia</taxon>
        <taxon>Euheterodonta</taxon>
        <taxon>Imparidentia</taxon>
        <taxon>Neoheterodontei</taxon>
        <taxon>Myida</taxon>
        <taxon>Myoidea</taxon>
        <taxon>Myidae</taxon>
        <taxon>Mya</taxon>
    </lineage>
</organism>
<evidence type="ECO:0000313" key="3">
    <source>
        <dbReference type="Proteomes" id="UP001164746"/>
    </source>
</evidence>
<reference evidence="2" key="1">
    <citation type="submission" date="2022-11" db="EMBL/GenBank/DDBJ databases">
        <title>Centuries of genome instability and evolution in soft-shell clam transmissible cancer (bioRxiv).</title>
        <authorList>
            <person name="Hart S.F.M."/>
            <person name="Yonemitsu M.A."/>
            <person name="Giersch R.M."/>
            <person name="Beal B.F."/>
            <person name="Arriagada G."/>
            <person name="Davis B.W."/>
            <person name="Ostrander E.A."/>
            <person name="Goff S.P."/>
            <person name="Metzger M.J."/>
        </authorList>
    </citation>
    <scope>NUCLEOTIDE SEQUENCE</scope>
    <source>
        <strain evidence="2">MELC-2E11</strain>
        <tissue evidence="2">Siphon/mantle</tissue>
    </source>
</reference>